<feature type="active site" description="Proton donor/acceptor" evidence="2">
    <location>
        <position position="250"/>
    </location>
</feature>
<dbReference type="AlphaFoldDB" id="A0AAE3D1D3"/>
<feature type="binding site" evidence="3">
    <location>
        <position position="138"/>
    </location>
    <ligand>
        <name>substrate</name>
    </ligand>
</feature>
<name>A0AAE3D1D3_9HYPH</name>
<dbReference type="InterPro" id="IPR051262">
    <property type="entry name" value="SMP-30/CGR1_Lactonase"/>
</dbReference>
<proteinExistence type="predicted"/>
<feature type="binding site" evidence="3">
    <location>
        <position position="195"/>
    </location>
    <ligand>
        <name>a divalent metal cation</name>
        <dbReference type="ChEBI" id="CHEBI:60240"/>
    </ligand>
</feature>
<comment type="caution">
    <text evidence="5">The sequence shown here is derived from an EMBL/GenBank/DDBJ whole genome shotgun (WGS) entry which is preliminary data.</text>
</comment>
<sequence>MSITGSLRAGRNSGGNTLSASDYIILDERFAGLIHVNAAPEVLWDGGRWTEGPVYFHAGRYVIWSDIPNDRILRWDEMNGAVAAFEQPCRNQNGHTLDREGRMIACEHRSRCISRYEHDGTRTVLADAHEGKPLNSPNDVVVKSDGSIWFSDPSYGIDSDYEGDAAPAEQDGRHVYRIDPAGEITRVISDMKQPNGLAFSPDESLLYVADTGGTHFPDCAPVIRAYPVSPDGRSVGAGTDFATCSEGFFDGFRVDTGGNIWSSAGDGVHCFAPDGALLGKILIDQVVSNLCFGGPKRNRLFICATTTLRAIYVNATGC</sequence>
<keyword evidence="3" id="KW-0479">Metal-binding</keyword>
<keyword evidence="1" id="KW-0378">Hydrolase</keyword>
<feature type="domain" description="SMP-30/Gluconolactonase/LRE-like region" evidence="4">
    <location>
        <begin position="49"/>
        <end position="304"/>
    </location>
</feature>
<dbReference type="PRINTS" id="PR01790">
    <property type="entry name" value="SMP30FAMILY"/>
</dbReference>
<accession>A0AAE3D1D3</accession>
<evidence type="ECO:0000256" key="2">
    <source>
        <dbReference type="PIRSR" id="PIRSR605511-1"/>
    </source>
</evidence>
<feature type="binding site" evidence="3">
    <location>
        <position position="164"/>
    </location>
    <ligand>
        <name>substrate</name>
    </ligand>
</feature>
<dbReference type="SUPFAM" id="SSF63829">
    <property type="entry name" value="Calcium-dependent phosphotriesterase"/>
    <property type="match status" value="1"/>
</dbReference>
<evidence type="ECO:0000256" key="1">
    <source>
        <dbReference type="ARBA" id="ARBA00022801"/>
    </source>
</evidence>
<dbReference type="PANTHER" id="PTHR47572">
    <property type="entry name" value="LIPOPROTEIN-RELATED"/>
    <property type="match status" value="1"/>
</dbReference>
<dbReference type="PANTHER" id="PTHR47572:SF4">
    <property type="entry name" value="LACTONASE DRP35"/>
    <property type="match status" value="1"/>
</dbReference>
<dbReference type="InterPro" id="IPR013658">
    <property type="entry name" value="SGL"/>
</dbReference>
<protein>
    <submittedName>
        <fullName evidence="5">SMP-30/gluconolactonase/LRE family protein</fullName>
    </submittedName>
</protein>
<dbReference type="Pfam" id="PF08450">
    <property type="entry name" value="SGL"/>
    <property type="match status" value="1"/>
</dbReference>
<dbReference type="GO" id="GO:0046872">
    <property type="term" value="F:metal ion binding"/>
    <property type="evidence" value="ECO:0007669"/>
    <property type="project" value="UniProtKB-KW"/>
</dbReference>
<reference evidence="5" key="1">
    <citation type="submission" date="2021-08" db="EMBL/GenBank/DDBJ databases">
        <title>Hoeflea bacterium WL0058 sp. nov., isolated from the sediment.</title>
        <authorList>
            <person name="Wang L."/>
            <person name="Zhang D."/>
        </authorList>
    </citation>
    <scope>NUCLEOTIDE SEQUENCE</scope>
    <source>
        <strain evidence="5">WL0058</strain>
    </source>
</reference>
<feature type="binding site" evidence="3">
    <location>
        <position position="51"/>
    </location>
    <ligand>
        <name>a divalent metal cation</name>
        <dbReference type="ChEBI" id="CHEBI:60240"/>
    </ligand>
</feature>
<evidence type="ECO:0000313" key="6">
    <source>
        <dbReference type="Proteomes" id="UP001196509"/>
    </source>
</evidence>
<dbReference type="EMBL" id="JAICBX010000002">
    <property type="protein sequence ID" value="MBW8637807.1"/>
    <property type="molecule type" value="Genomic_DNA"/>
</dbReference>
<dbReference type="InterPro" id="IPR005511">
    <property type="entry name" value="SMP-30"/>
</dbReference>
<keyword evidence="3" id="KW-0862">Zinc</keyword>
<gene>
    <name evidence="5" type="ORF">K1W69_11465</name>
</gene>
<evidence type="ECO:0000256" key="3">
    <source>
        <dbReference type="PIRSR" id="PIRSR605511-2"/>
    </source>
</evidence>
<evidence type="ECO:0000313" key="5">
    <source>
        <dbReference type="EMBL" id="MBW8637807.1"/>
    </source>
</evidence>
<keyword evidence="6" id="KW-1185">Reference proteome</keyword>
<evidence type="ECO:0000259" key="4">
    <source>
        <dbReference type="Pfam" id="PF08450"/>
    </source>
</evidence>
<dbReference type="GO" id="GO:0016787">
    <property type="term" value="F:hydrolase activity"/>
    <property type="evidence" value="ECO:0007669"/>
    <property type="project" value="UniProtKB-KW"/>
</dbReference>
<dbReference type="InterPro" id="IPR011042">
    <property type="entry name" value="6-blade_b-propeller_TolB-like"/>
</dbReference>
<dbReference type="Proteomes" id="UP001196509">
    <property type="component" value="Unassembled WGS sequence"/>
</dbReference>
<organism evidence="5 6">
    <name type="scientific">Flavimaribacter sediminis</name>
    <dbReference type="NCBI Taxonomy" id="2865987"/>
    <lineage>
        <taxon>Bacteria</taxon>
        <taxon>Pseudomonadati</taxon>
        <taxon>Pseudomonadota</taxon>
        <taxon>Alphaproteobacteria</taxon>
        <taxon>Hyphomicrobiales</taxon>
        <taxon>Rhizobiaceae</taxon>
        <taxon>Flavimaribacter</taxon>
    </lineage>
</organism>
<comment type="cofactor">
    <cofactor evidence="3">
        <name>Zn(2+)</name>
        <dbReference type="ChEBI" id="CHEBI:29105"/>
    </cofactor>
    <text evidence="3">Binds 1 divalent metal cation per subunit.</text>
</comment>
<feature type="binding site" evidence="3">
    <location>
        <position position="250"/>
    </location>
    <ligand>
        <name>a divalent metal cation</name>
        <dbReference type="ChEBI" id="CHEBI:60240"/>
    </ligand>
</feature>
<dbReference type="Gene3D" id="2.120.10.30">
    <property type="entry name" value="TolB, C-terminal domain"/>
    <property type="match status" value="1"/>
</dbReference>